<feature type="region of interest" description="Disordered" evidence="1">
    <location>
        <begin position="313"/>
        <end position="334"/>
    </location>
</feature>
<organism evidence="2 3">
    <name type="scientific">Actinacidiphila reveromycinica</name>
    <dbReference type="NCBI Taxonomy" id="659352"/>
    <lineage>
        <taxon>Bacteria</taxon>
        <taxon>Bacillati</taxon>
        <taxon>Actinomycetota</taxon>
        <taxon>Actinomycetes</taxon>
        <taxon>Kitasatosporales</taxon>
        <taxon>Streptomycetaceae</taxon>
        <taxon>Actinacidiphila</taxon>
    </lineage>
</organism>
<dbReference type="AlphaFoldDB" id="A0A7U3UZN3"/>
<dbReference type="RefSeq" id="WP_237405122.1">
    <property type="nucleotide sequence ID" value="NZ_AP018365.1"/>
</dbReference>
<reference evidence="2 3" key="2">
    <citation type="journal article" date="2011" name="J. Antibiot.">
        <title>Furaquinocins I and J: novel polyketide isoprenoid hybrid compounds from Streptomyces reveromyceticus SN-593.</title>
        <authorList>
            <person name="Panthee S."/>
            <person name="Takahashi S."/>
            <person name="Takagi H."/>
            <person name="Nogawa T."/>
            <person name="Oowada E."/>
            <person name="Uramoto M."/>
            <person name="Osada H."/>
        </authorList>
    </citation>
    <scope>NUCLEOTIDE SEQUENCE [LARGE SCALE GENOMIC DNA]</scope>
    <source>
        <strain evidence="2 3">SN-593</strain>
    </source>
</reference>
<dbReference type="Proteomes" id="UP000595703">
    <property type="component" value="Chromosome"/>
</dbReference>
<proteinExistence type="predicted"/>
<feature type="compositionally biased region" description="Low complexity" evidence="1">
    <location>
        <begin position="34"/>
        <end position="53"/>
    </location>
</feature>
<accession>A0A7U3UZN3</accession>
<feature type="region of interest" description="Disordered" evidence="1">
    <location>
        <begin position="1"/>
        <end position="55"/>
    </location>
</feature>
<feature type="compositionally biased region" description="Basic and acidic residues" evidence="1">
    <location>
        <begin position="7"/>
        <end position="30"/>
    </location>
</feature>
<reference evidence="2 3" key="1">
    <citation type="journal article" date="2010" name="J. Bacteriol.">
        <title>Biochemical characterization of a novel indole prenyltransferase from Streptomyces sp. SN-593.</title>
        <authorList>
            <person name="Takahashi S."/>
            <person name="Takagi H."/>
            <person name="Toyoda A."/>
            <person name="Uramoto M."/>
            <person name="Nogawa T."/>
            <person name="Ueki M."/>
            <person name="Sakaki Y."/>
            <person name="Osada H."/>
        </authorList>
    </citation>
    <scope>NUCLEOTIDE SEQUENCE [LARGE SCALE GENOMIC DNA]</scope>
    <source>
        <strain evidence="2 3">SN-593</strain>
    </source>
</reference>
<evidence type="ECO:0000313" key="3">
    <source>
        <dbReference type="Proteomes" id="UP000595703"/>
    </source>
</evidence>
<dbReference type="EMBL" id="AP018365">
    <property type="protein sequence ID" value="BBB01787.1"/>
    <property type="molecule type" value="Genomic_DNA"/>
</dbReference>
<keyword evidence="3" id="KW-1185">Reference proteome</keyword>
<reference evidence="2 3" key="3">
    <citation type="journal article" date="2011" name="Nat. Chem. Biol.">
        <title>Reveromycin A biosynthesis uses RevG and RevJ for stereospecific spiroacetal formation.</title>
        <authorList>
            <person name="Takahashi S."/>
            <person name="Toyoda A."/>
            <person name="Sekiyama Y."/>
            <person name="Takagi H."/>
            <person name="Nogawa T."/>
            <person name="Uramoto M."/>
            <person name="Suzuki R."/>
            <person name="Koshino H."/>
            <person name="Kumano T."/>
            <person name="Panthee S."/>
            <person name="Dairi T."/>
            <person name="Ishikawa J."/>
            <person name="Ikeda H."/>
            <person name="Sakaki Y."/>
            <person name="Osada H."/>
        </authorList>
    </citation>
    <scope>NUCLEOTIDE SEQUENCE [LARGE SCALE GENOMIC DNA]</scope>
    <source>
        <strain evidence="2 3">SN-593</strain>
    </source>
</reference>
<evidence type="ECO:0000313" key="2">
    <source>
        <dbReference type="EMBL" id="BBB01787.1"/>
    </source>
</evidence>
<gene>
    <name evidence="2" type="ORF">RVR_9358</name>
</gene>
<dbReference type="KEGG" id="arev:RVR_9358"/>
<evidence type="ECO:0000256" key="1">
    <source>
        <dbReference type="SAM" id="MobiDB-lite"/>
    </source>
</evidence>
<protein>
    <submittedName>
        <fullName evidence="2">Uncharacterized protein</fullName>
    </submittedName>
</protein>
<reference evidence="2 3" key="4">
    <citation type="journal article" date="2020" name="Sci. Rep.">
        <title>beta-carboline chemical signals induce reveromycin production through a LuxR family regulator in Streptomyces sp. SN-593.</title>
        <authorList>
            <person name="Panthee S."/>
            <person name="Kito N."/>
            <person name="Hayashi T."/>
            <person name="Shimizu T."/>
            <person name="Ishikawa J."/>
            <person name="Hamamoto H."/>
            <person name="Osada H."/>
            <person name="Takahashi S."/>
        </authorList>
    </citation>
    <scope>NUCLEOTIDE SEQUENCE [LARGE SCALE GENOMIC DNA]</scope>
    <source>
        <strain evidence="2 3">SN-593</strain>
    </source>
</reference>
<sequence>MPPTADHNGRPDHDRARQDTRHRARSDRSTCPDTAPTGTRPPRAGRRGAPPGRSRLRRALRREAPTVVPLLLDEHDFAAMTRYRSFPFDDYGQYLHHLDGLLRGLHAQGTHVAVTHFDPDAYDSYCRSTRRPPDTPHTRTRYAAEATTTGPTVHYARQPLAELRTALAREADRRAVWQRATDLLMDAGPCPDCGQELAHCAFDDASDTLLGLLDAVGPGTHHIVCSLPTDDGPPLPAALHAHTSPDGEPHVAETDALVLCTVMAAATVTGRTAGLVIRTLDPDGDTVRGWELRDGTPDPLTEAAVFDAYCTDPTTGAPIPPEPGVRYAPGIPLP</sequence>
<name>A0A7U3UZN3_9ACTN</name>